<evidence type="ECO:0000256" key="8">
    <source>
        <dbReference type="ARBA" id="ARBA00023316"/>
    </source>
</evidence>
<reference evidence="12 13" key="1">
    <citation type="submission" date="2013-11" db="EMBL/GenBank/DDBJ databases">
        <title>Complete genome sequence of Clostridum sp. M2/40.</title>
        <authorList>
            <person name="Wibberg D."/>
            <person name="Puehler A."/>
            <person name="Schlueter A."/>
        </authorList>
    </citation>
    <scope>NUCLEOTIDE SEQUENCE [LARGE SCALE GENOMIC DNA]</scope>
    <source>
        <strain evidence="13">M2/40</strain>
    </source>
</reference>
<name>W6RWF8_9CLOT</name>
<dbReference type="UniPathway" id="UPA00219"/>
<dbReference type="InterPro" id="IPR036365">
    <property type="entry name" value="PGBD-like_sf"/>
</dbReference>
<dbReference type="InterPro" id="IPR005490">
    <property type="entry name" value="LD_TPept_cat_dom"/>
</dbReference>
<evidence type="ECO:0000256" key="3">
    <source>
        <dbReference type="ARBA" id="ARBA00022676"/>
    </source>
</evidence>
<dbReference type="GO" id="GO:0071972">
    <property type="term" value="F:peptidoglycan L,D-transpeptidase activity"/>
    <property type="evidence" value="ECO:0007669"/>
    <property type="project" value="TreeGrafter"/>
</dbReference>
<dbReference type="PATRIC" id="fig|1216932.3.peg.1857"/>
<dbReference type="EMBL" id="HG917868">
    <property type="protein sequence ID" value="CDM69016.1"/>
    <property type="molecule type" value="Genomic_DNA"/>
</dbReference>
<comment type="pathway">
    <text evidence="1 9">Cell wall biogenesis; peptidoglycan biosynthesis.</text>
</comment>
<dbReference type="PANTHER" id="PTHR30582:SF24">
    <property type="entry name" value="L,D-TRANSPEPTIDASE ERFK_SRFK-RELATED"/>
    <property type="match status" value="1"/>
</dbReference>
<dbReference type="eggNOG" id="COG1376">
    <property type="taxonomic scope" value="Bacteria"/>
</dbReference>
<dbReference type="Pfam" id="PF03734">
    <property type="entry name" value="YkuD"/>
    <property type="match status" value="1"/>
</dbReference>
<dbReference type="KEGG" id="clt:CM240_1858"/>
<dbReference type="Gene3D" id="1.10.101.10">
    <property type="entry name" value="PGBD-like superfamily/PGBD"/>
    <property type="match status" value="1"/>
</dbReference>
<keyword evidence="4" id="KW-0808">Transferase</keyword>
<dbReference type="STRING" id="1216932.CM240_1858"/>
<dbReference type="PROSITE" id="PS52029">
    <property type="entry name" value="LD_TPASE"/>
    <property type="match status" value="1"/>
</dbReference>
<dbReference type="GO" id="GO:0018104">
    <property type="term" value="P:peptidoglycan-protein cross-linking"/>
    <property type="evidence" value="ECO:0007669"/>
    <property type="project" value="TreeGrafter"/>
</dbReference>
<keyword evidence="8 9" id="KW-0961">Cell wall biogenesis/degradation</keyword>
<keyword evidence="5" id="KW-0378">Hydrolase</keyword>
<keyword evidence="13" id="KW-1185">Reference proteome</keyword>
<dbReference type="Proteomes" id="UP000019426">
    <property type="component" value="Chromosome M2/40_rep1"/>
</dbReference>
<comment type="similarity">
    <text evidence="2">Belongs to the YkuD family.</text>
</comment>
<organism evidence="12 13">
    <name type="scientific">Clostridium bornimense</name>
    <dbReference type="NCBI Taxonomy" id="1216932"/>
    <lineage>
        <taxon>Bacteria</taxon>
        <taxon>Bacillati</taxon>
        <taxon>Bacillota</taxon>
        <taxon>Clostridia</taxon>
        <taxon>Eubacteriales</taxon>
        <taxon>Clostridiaceae</taxon>
        <taxon>Clostridium</taxon>
    </lineage>
</organism>
<dbReference type="InterPro" id="IPR036366">
    <property type="entry name" value="PGBDSf"/>
</dbReference>
<keyword evidence="3" id="KW-0328">Glycosyltransferase</keyword>
<dbReference type="InterPro" id="IPR002477">
    <property type="entry name" value="Peptidoglycan-bd-like"/>
</dbReference>
<dbReference type="AlphaFoldDB" id="W6RWF8"/>
<evidence type="ECO:0000256" key="6">
    <source>
        <dbReference type="ARBA" id="ARBA00022960"/>
    </source>
</evidence>
<dbReference type="eggNOG" id="COG3409">
    <property type="taxonomic scope" value="Bacteria"/>
</dbReference>
<dbReference type="HOGENOM" id="CLU_092369_0_0_9"/>
<dbReference type="Gene3D" id="2.40.440.10">
    <property type="entry name" value="L,D-transpeptidase catalytic domain-like"/>
    <property type="match status" value="1"/>
</dbReference>
<proteinExistence type="inferred from homology"/>
<keyword evidence="10" id="KW-0812">Transmembrane</keyword>
<feature type="active site" description="Proton donor/acceptor" evidence="9">
    <location>
        <position position="118"/>
    </location>
</feature>
<dbReference type="GO" id="GO:0016757">
    <property type="term" value="F:glycosyltransferase activity"/>
    <property type="evidence" value="ECO:0007669"/>
    <property type="project" value="UniProtKB-KW"/>
</dbReference>
<dbReference type="PANTHER" id="PTHR30582">
    <property type="entry name" value="L,D-TRANSPEPTIDASE"/>
    <property type="match status" value="1"/>
</dbReference>
<feature type="transmembrane region" description="Helical" evidence="10">
    <location>
        <begin position="14"/>
        <end position="35"/>
    </location>
</feature>
<evidence type="ECO:0000256" key="2">
    <source>
        <dbReference type="ARBA" id="ARBA00005992"/>
    </source>
</evidence>
<evidence type="ECO:0000256" key="10">
    <source>
        <dbReference type="SAM" id="Phobius"/>
    </source>
</evidence>
<dbReference type="InterPro" id="IPR050979">
    <property type="entry name" value="LD-transpeptidase"/>
</dbReference>
<evidence type="ECO:0000256" key="5">
    <source>
        <dbReference type="ARBA" id="ARBA00022801"/>
    </source>
</evidence>
<evidence type="ECO:0000256" key="4">
    <source>
        <dbReference type="ARBA" id="ARBA00022679"/>
    </source>
</evidence>
<accession>W6RWF8</accession>
<evidence type="ECO:0000313" key="12">
    <source>
        <dbReference type="EMBL" id="CDM69016.1"/>
    </source>
</evidence>
<dbReference type="SUPFAM" id="SSF141523">
    <property type="entry name" value="L,D-transpeptidase catalytic domain-like"/>
    <property type="match status" value="1"/>
</dbReference>
<dbReference type="Pfam" id="PF01471">
    <property type="entry name" value="PG_binding_1"/>
    <property type="match status" value="1"/>
</dbReference>
<keyword evidence="6 9" id="KW-0133">Cell shape</keyword>
<dbReference type="GO" id="GO:0008360">
    <property type="term" value="P:regulation of cell shape"/>
    <property type="evidence" value="ECO:0007669"/>
    <property type="project" value="UniProtKB-UniRule"/>
</dbReference>
<evidence type="ECO:0000313" key="13">
    <source>
        <dbReference type="Proteomes" id="UP000019426"/>
    </source>
</evidence>
<dbReference type="OrthoDB" id="9787225at2"/>
<keyword evidence="10" id="KW-0472">Membrane</keyword>
<dbReference type="GO" id="GO:0071555">
    <property type="term" value="P:cell wall organization"/>
    <property type="evidence" value="ECO:0007669"/>
    <property type="project" value="UniProtKB-UniRule"/>
</dbReference>
<dbReference type="InterPro" id="IPR038063">
    <property type="entry name" value="Transpep_catalytic_dom"/>
</dbReference>
<evidence type="ECO:0000256" key="1">
    <source>
        <dbReference type="ARBA" id="ARBA00004752"/>
    </source>
</evidence>
<feature type="active site" description="Nucleophile" evidence="9">
    <location>
        <position position="134"/>
    </location>
</feature>
<evidence type="ECO:0000256" key="9">
    <source>
        <dbReference type="PROSITE-ProRule" id="PRU01373"/>
    </source>
</evidence>
<keyword evidence="10" id="KW-1133">Transmembrane helix</keyword>
<gene>
    <name evidence="12" type="ORF">CM240_1858</name>
</gene>
<keyword evidence="7 9" id="KW-0573">Peptidoglycan synthesis</keyword>
<protein>
    <submittedName>
        <fullName evidence="12">ErfK/YbiS/YcfS/YnhG family protein</fullName>
    </submittedName>
</protein>
<feature type="domain" description="L,D-TPase catalytic" evidence="11">
    <location>
        <begin position="48"/>
        <end position="158"/>
    </location>
</feature>
<sequence length="239" mass="27108">MTLNLYVGEGMKKFINILLPFIIMFNTLFTPKVFAENLISTTHSKDDYLIFIDVNSLTLSLIDKSTEEIVKTYPVALGKKTTPSPIGTWKITSKALKDGAFGGYWLGLNAPWDTFGIHGTSRPDSIGSYASNGCIRMFNHHIKELFFLVEYETSVIVSAGPSWLFSPYVRTIKPNDKGADVYDVERVLSSMGYFFDTIDGIYDYTLEKAVLEYREEHNLPIKNEIDSEFLKSIGLYKFE</sequence>
<dbReference type="CDD" id="cd16913">
    <property type="entry name" value="YkuD_like"/>
    <property type="match status" value="1"/>
</dbReference>
<evidence type="ECO:0000259" key="11">
    <source>
        <dbReference type="PROSITE" id="PS52029"/>
    </source>
</evidence>
<evidence type="ECO:0000256" key="7">
    <source>
        <dbReference type="ARBA" id="ARBA00022984"/>
    </source>
</evidence>
<dbReference type="GO" id="GO:0005576">
    <property type="term" value="C:extracellular region"/>
    <property type="evidence" value="ECO:0007669"/>
    <property type="project" value="TreeGrafter"/>
</dbReference>
<dbReference type="SUPFAM" id="SSF47090">
    <property type="entry name" value="PGBD-like"/>
    <property type="match status" value="1"/>
</dbReference>